<dbReference type="Proteomes" id="UP001142592">
    <property type="component" value="Unassembled WGS sequence"/>
</dbReference>
<name>A0A9X3D957_9SPHI</name>
<evidence type="ECO:0000313" key="3">
    <source>
        <dbReference type="Proteomes" id="UP001142592"/>
    </source>
</evidence>
<reference evidence="2" key="1">
    <citation type="submission" date="2022-11" db="EMBL/GenBank/DDBJ databases">
        <authorList>
            <person name="Graham C."/>
            <person name="Newman J.D."/>
        </authorList>
    </citation>
    <scope>NUCLEOTIDE SEQUENCE</scope>
    <source>
        <strain evidence="2">DSM 19486</strain>
    </source>
</reference>
<organism evidence="2 3">
    <name type="scientific">Pedobacter agri</name>
    <dbReference type="NCBI Taxonomy" id="454586"/>
    <lineage>
        <taxon>Bacteria</taxon>
        <taxon>Pseudomonadati</taxon>
        <taxon>Bacteroidota</taxon>
        <taxon>Sphingobacteriia</taxon>
        <taxon>Sphingobacteriales</taxon>
        <taxon>Sphingobacteriaceae</taxon>
        <taxon>Pedobacter</taxon>
    </lineage>
</organism>
<evidence type="ECO:0000256" key="1">
    <source>
        <dbReference type="SAM" id="MobiDB-lite"/>
    </source>
</evidence>
<evidence type="ECO:0000313" key="2">
    <source>
        <dbReference type="EMBL" id="MCX3263318.1"/>
    </source>
</evidence>
<accession>A0A9X3D957</accession>
<dbReference type="EMBL" id="JAPJUH010000001">
    <property type="protein sequence ID" value="MCX3263318.1"/>
    <property type="molecule type" value="Genomic_DNA"/>
</dbReference>
<gene>
    <name evidence="2" type="ORF">OQZ29_01070</name>
</gene>
<feature type="compositionally biased region" description="Polar residues" evidence="1">
    <location>
        <begin position="23"/>
        <end position="37"/>
    </location>
</feature>
<feature type="compositionally biased region" description="Acidic residues" evidence="1">
    <location>
        <begin position="42"/>
        <end position="54"/>
    </location>
</feature>
<feature type="region of interest" description="Disordered" evidence="1">
    <location>
        <begin position="1"/>
        <end position="54"/>
    </location>
</feature>
<sequence length="54" mass="6189">MKDPKDKEQKDQADSKEQEKTSTQENNADENANQWDPHQSVDEEGNELSADDIK</sequence>
<comment type="caution">
    <text evidence="2">The sequence shown here is derived from an EMBL/GenBank/DDBJ whole genome shotgun (WGS) entry which is preliminary data.</text>
</comment>
<keyword evidence="3" id="KW-1185">Reference proteome</keyword>
<protein>
    <submittedName>
        <fullName evidence="2">Uncharacterized protein</fullName>
    </submittedName>
</protein>
<proteinExistence type="predicted"/>
<feature type="compositionally biased region" description="Basic and acidic residues" evidence="1">
    <location>
        <begin position="1"/>
        <end position="22"/>
    </location>
</feature>
<dbReference type="AlphaFoldDB" id="A0A9X3D957"/>
<dbReference type="RefSeq" id="WP_157258809.1">
    <property type="nucleotide sequence ID" value="NZ_JAPJUH010000001.1"/>
</dbReference>